<organism evidence="1 2">
    <name type="scientific">Shouchella lehensis G1</name>
    <dbReference type="NCBI Taxonomy" id="1246626"/>
    <lineage>
        <taxon>Bacteria</taxon>
        <taxon>Bacillati</taxon>
        <taxon>Bacillota</taxon>
        <taxon>Bacilli</taxon>
        <taxon>Bacillales</taxon>
        <taxon>Bacillaceae</taxon>
        <taxon>Shouchella</taxon>
    </lineage>
</organism>
<dbReference type="AlphaFoldDB" id="A0A060LY24"/>
<dbReference type="PATRIC" id="fig|1246626.3.peg.92"/>
<evidence type="ECO:0000313" key="1">
    <source>
        <dbReference type="EMBL" id="AIC92714.1"/>
    </source>
</evidence>
<dbReference type="RefSeq" id="WP_180316751.1">
    <property type="nucleotide sequence ID" value="NZ_CP003923.1"/>
</dbReference>
<protein>
    <recommendedName>
        <fullName evidence="3">HEPN domain-containing protein</fullName>
    </recommendedName>
</protein>
<dbReference type="Proteomes" id="UP000027142">
    <property type="component" value="Chromosome"/>
</dbReference>
<evidence type="ECO:0000313" key="2">
    <source>
        <dbReference type="Proteomes" id="UP000027142"/>
    </source>
</evidence>
<proteinExistence type="predicted"/>
<dbReference type="EMBL" id="CP003923">
    <property type="protein sequence ID" value="AIC92714.1"/>
    <property type="molecule type" value="Genomic_DNA"/>
</dbReference>
<gene>
    <name evidence="1" type="ORF">BleG1_0099</name>
</gene>
<dbReference type="KEGG" id="ble:BleG1_0099"/>
<reference evidence="1 2" key="1">
    <citation type="journal article" date="2014" name="Gene">
        <title>A comparative genomic analysis of the alkalitolerant soil bacterium Bacillus lehensis G1.</title>
        <authorList>
            <person name="Noor Y.M."/>
            <person name="Samsulrizal N.H."/>
            <person name="Jema'on N.A."/>
            <person name="Low K.O."/>
            <person name="Ramli A.N."/>
            <person name="Alias N.I."/>
            <person name="Damis S.I."/>
            <person name="Fuzi S.F."/>
            <person name="Isa M.N."/>
            <person name="Murad A.M."/>
            <person name="Raih M.F."/>
            <person name="Bakar F.D."/>
            <person name="Najimudin N."/>
            <person name="Mahadi N.M."/>
            <person name="Illias R.M."/>
        </authorList>
    </citation>
    <scope>NUCLEOTIDE SEQUENCE [LARGE SCALE GENOMIC DNA]</scope>
    <source>
        <strain evidence="1 2">G1</strain>
    </source>
</reference>
<keyword evidence="2" id="KW-1185">Reference proteome</keyword>
<accession>A0A060LY24</accession>
<evidence type="ECO:0008006" key="3">
    <source>
        <dbReference type="Google" id="ProtNLM"/>
    </source>
</evidence>
<dbReference type="eggNOG" id="ENOG50315KT">
    <property type="taxonomic scope" value="Bacteria"/>
</dbReference>
<dbReference type="HOGENOM" id="CLU_1324266_0_0_9"/>
<name>A0A060LY24_9BACI</name>
<sequence>MKDIFSYNNDIQKNAYMNWRTHHYDQIHNMIVVAEGFSDSALLLVKETLKDNTDKKADNLIFPILFNANHSIEVYLKAICWTQNQLLNKQETFEGNHNLEGLFKKVVDLENELNNSNDKEVFHEMLSDLKAYIYELYGKIERTVKDKKGNDKIIHDITFCRYSLNNDLEPQFYINTFDNVVVDLENFLTVFLSIFNNLQSLSAHYLHLLEGKQEYEYEANQLKAEIESEFRGDY</sequence>